<evidence type="ECO:0000313" key="2">
    <source>
        <dbReference type="EMBL" id="MFD1939695.1"/>
    </source>
</evidence>
<organism evidence="2 3">
    <name type="scientific">Nonomuraea mangrovi</name>
    <dbReference type="NCBI Taxonomy" id="2316207"/>
    <lineage>
        <taxon>Bacteria</taxon>
        <taxon>Bacillati</taxon>
        <taxon>Actinomycetota</taxon>
        <taxon>Actinomycetes</taxon>
        <taxon>Streptosporangiales</taxon>
        <taxon>Streptosporangiaceae</taxon>
        <taxon>Nonomuraea</taxon>
    </lineage>
</organism>
<feature type="region of interest" description="Disordered" evidence="1">
    <location>
        <begin position="42"/>
        <end position="62"/>
    </location>
</feature>
<evidence type="ECO:0000313" key="3">
    <source>
        <dbReference type="Proteomes" id="UP001597368"/>
    </source>
</evidence>
<comment type="caution">
    <text evidence="2">The sequence shown here is derived from an EMBL/GenBank/DDBJ whole genome shotgun (WGS) entry which is preliminary data.</text>
</comment>
<evidence type="ECO:0000256" key="1">
    <source>
        <dbReference type="SAM" id="MobiDB-lite"/>
    </source>
</evidence>
<protein>
    <submittedName>
        <fullName evidence="2">Uncharacterized protein</fullName>
    </submittedName>
</protein>
<sequence>MGRDAAVFTAHVLVEMREEMQRDMRALNDTMDGDGLPWLGIASHGRHGADKPPCTGTVSASG</sequence>
<dbReference type="Proteomes" id="UP001597368">
    <property type="component" value="Unassembled WGS sequence"/>
</dbReference>
<proteinExistence type="predicted"/>
<reference evidence="3" key="1">
    <citation type="journal article" date="2019" name="Int. J. Syst. Evol. Microbiol.">
        <title>The Global Catalogue of Microorganisms (GCM) 10K type strain sequencing project: providing services to taxonomists for standard genome sequencing and annotation.</title>
        <authorList>
            <consortium name="The Broad Institute Genomics Platform"/>
            <consortium name="The Broad Institute Genome Sequencing Center for Infectious Disease"/>
            <person name="Wu L."/>
            <person name="Ma J."/>
        </authorList>
    </citation>
    <scope>NUCLEOTIDE SEQUENCE [LARGE SCALE GENOMIC DNA]</scope>
    <source>
        <strain evidence="3">ICMP 6774ER</strain>
    </source>
</reference>
<dbReference type="EMBL" id="JBHUFV010000094">
    <property type="protein sequence ID" value="MFD1939695.1"/>
    <property type="molecule type" value="Genomic_DNA"/>
</dbReference>
<accession>A0ABW4TCI4</accession>
<gene>
    <name evidence="2" type="ORF">ACFSKW_50390</name>
</gene>
<name>A0ABW4TCI4_9ACTN</name>
<dbReference type="RefSeq" id="WP_379582202.1">
    <property type="nucleotide sequence ID" value="NZ_JBHUFV010000094.1"/>
</dbReference>
<keyword evidence="3" id="KW-1185">Reference proteome</keyword>